<accession>A0ABY7QT48</accession>
<dbReference type="PANTHER" id="PTHR11863">
    <property type="entry name" value="STEROL DESATURASE"/>
    <property type="match status" value="1"/>
</dbReference>
<keyword evidence="8" id="KW-1185">Reference proteome</keyword>
<keyword evidence="4 5" id="KW-0472">Membrane</keyword>
<comment type="subcellular location">
    <subcellularLocation>
        <location evidence="1">Membrane</location>
    </subcellularLocation>
</comment>
<dbReference type="RefSeq" id="WP_271150261.1">
    <property type="nucleotide sequence ID" value="NZ_CP115859.1"/>
</dbReference>
<feature type="transmembrane region" description="Helical" evidence="5">
    <location>
        <begin position="12"/>
        <end position="32"/>
    </location>
</feature>
<feature type="transmembrane region" description="Helical" evidence="5">
    <location>
        <begin position="131"/>
        <end position="156"/>
    </location>
</feature>
<evidence type="ECO:0000259" key="6">
    <source>
        <dbReference type="Pfam" id="PF04116"/>
    </source>
</evidence>
<feature type="domain" description="Fatty acid hydroxylase" evidence="6">
    <location>
        <begin position="92"/>
        <end position="222"/>
    </location>
</feature>
<dbReference type="InterPro" id="IPR050307">
    <property type="entry name" value="Sterol_Desaturase_Related"/>
</dbReference>
<dbReference type="Pfam" id="PF04116">
    <property type="entry name" value="FA_hydroxylase"/>
    <property type="match status" value="1"/>
</dbReference>
<dbReference type="EMBL" id="CP115859">
    <property type="protein sequence ID" value="WBV62018.1"/>
    <property type="molecule type" value="Genomic_DNA"/>
</dbReference>
<feature type="transmembrane region" description="Helical" evidence="5">
    <location>
        <begin position="81"/>
        <end position="104"/>
    </location>
</feature>
<evidence type="ECO:0000313" key="8">
    <source>
        <dbReference type="Proteomes" id="UP001210978"/>
    </source>
</evidence>
<gene>
    <name evidence="7" type="ORF">PFY12_07830</name>
</gene>
<keyword evidence="2 5" id="KW-0812">Transmembrane</keyword>
<evidence type="ECO:0000256" key="3">
    <source>
        <dbReference type="ARBA" id="ARBA00022989"/>
    </source>
</evidence>
<evidence type="ECO:0000313" key="7">
    <source>
        <dbReference type="EMBL" id="WBV62018.1"/>
    </source>
</evidence>
<evidence type="ECO:0000256" key="1">
    <source>
        <dbReference type="ARBA" id="ARBA00004370"/>
    </source>
</evidence>
<keyword evidence="3 5" id="KW-1133">Transmembrane helix</keyword>
<evidence type="ECO:0000256" key="4">
    <source>
        <dbReference type="ARBA" id="ARBA00023136"/>
    </source>
</evidence>
<organism evidence="7 8">
    <name type="scientific">Chryseobacterium camelliae</name>
    <dbReference type="NCBI Taxonomy" id="1265445"/>
    <lineage>
        <taxon>Bacteria</taxon>
        <taxon>Pseudomonadati</taxon>
        <taxon>Bacteroidota</taxon>
        <taxon>Flavobacteriia</taxon>
        <taxon>Flavobacteriales</taxon>
        <taxon>Weeksellaceae</taxon>
        <taxon>Chryseobacterium group</taxon>
        <taxon>Chryseobacterium</taxon>
    </lineage>
</organism>
<feature type="transmembrane region" description="Helical" evidence="5">
    <location>
        <begin position="52"/>
        <end position="69"/>
    </location>
</feature>
<dbReference type="Proteomes" id="UP001210978">
    <property type="component" value="Chromosome"/>
</dbReference>
<evidence type="ECO:0000256" key="5">
    <source>
        <dbReference type="SAM" id="Phobius"/>
    </source>
</evidence>
<protein>
    <submittedName>
        <fullName evidence="7">Sterol desaturase family protein</fullName>
    </submittedName>
</protein>
<sequence length="257" mass="29948">MITISQLPTPWQILVDPASIIVICIFFVLMIAEEIIPGRKLPPVKFWRIKGIISFIIYFFLSSYLPLIWNDYLTEYRILDLSFLGNYWGGFVALSLYELGVYFWHRSMHKNHLLWRVFHQMHHSAERVDTYGAFFFSPMDMIGFTFLTSLAMIWVAGFTPQATIYAIYGATFLAVFQHVNIKTPQWIGYFFQRPESHSLHHAKGVHAYNYSDLPLFDIIFGTFRNPKDFAAETGFYNGASSKIGKMILFKDIYNEKS</sequence>
<dbReference type="InterPro" id="IPR006694">
    <property type="entry name" value="Fatty_acid_hydroxylase"/>
</dbReference>
<name>A0ABY7QT48_9FLAO</name>
<evidence type="ECO:0000256" key="2">
    <source>
        <dbReference type="ARBA" id="ARBA00022692"/>
    </source>
</evidence>
<reference evidence="7 8" key="1">
    <citation type="submission" date="2023-01" db="EMBL/GenBank/DDBJ databases">
        <title>Complete genome of Chryseobacterium camelliae VAN22-5A.</title>
        <authorList>
            <person name="Zong G."/>
            <person name="Cao G."/>
        </authorList>
    </citation>
    <scope>NUCLEOTIDE SEQUENCE [LARGE SCALE GENOMIC DNA]</scope>
    <source>
        <strain evidence="7 8">VAN22-5A</strain>
    </source>
</reference>
<proteinExistence type="predicted"/>